<feature type="signal peptide" evidence="11">
    <location>
        <begin position="1"/>
        <end position="33"/>
    </location>
</feature>
<evidence type="ECO:0000256" key="9">
    <source>
        <dbReference type="ARBA" id="ARBA00023180"/>
    </source>
</evidence>
<evidence type="ECO:0000256" key="4">
    <source>
        <dbReference type="ARBA" id="ARBA00022448"/>
    </source>
</evidence>
<keyword evidence="6" id="KW-0256">Endoplasmic reticulum</keyword>
<comment type="subcellular location">
    <subcellularLocation>
        <location evidence="1">Endoplasmic reticulum lumen</location>
    </subcellularLocation>
</comment>
<evidence type="ECO:0000313" key="13">
    <source>
        <dbReference type="Proteomes" id="UP000812440"/>
    </source>
</evidence>
<comment type="similarity">
    <text evidence="2">Belongs to the SIL1 family.</text>
</comment>
<evidence type="ECO:0000256" key="11">
    <source>
        <dbReference type="SAM" id="SignalP"/>
    </source>
</evidence>
<dbReference type="Proteomes" id="UP000812440">
    <property type="component" value="Chromosome 8_10"/>
</dbReference>
<evidence type="ECO:0000256" key="2">
    <source>
        <dbReference type="ARBA" id="ARBA00010588"/>
    </source>
</evidence>
<dbReference type="EMBL" id="JAACNH010000003">
    <property type="protein sequence ID" value="KAG8449455.1"/>
    <property type="molecule type" value="Genomic_DNA"/>
</dbReference>
<proteinExistence type="inferred from homology"/>
<evidence type="ECO:0000256" key="8">
    <source>
        <dbReference type="ARBA" id="ARBA00023010"/>
    </source>
</evidence>
<dbReference type="GO" id="GO:0005788">
    <property type="term" value="C:endoplasmic reticulum lumen"/>
    <property type="evidence" value="ECO:0007669"/>
    <property type="project" value="UniProtKB-SubCell"/>
</dbReference>
<comment type="caution">
    <text evidence="12">The sequence shown here is derived from an EMBL/GenBank/DDBJ whole genome shotgun (WGS) entry which is preliminary data.</text>
</comment>
<organism evidence="12 13">
    <name type="scientific">Hymenochirus boettgeri</name>
    <name type="common">Congo dwarf clawed frog</name>
    <dbReference type="NCBI Taxonomy" id="247094"/>
    <lineage>
        <taxon>Eukaryota</taxon>
        <taxon>Metazoa</taxon>
        <taxon>Chordata</taxon>
        <taxon>Craniata</taxon>
        <taxon>Vertebrata</taxon>
        <taxon>Euteleostomi</taxon>
        <taxon>Amphibia</taxon>
        <taxon>Batrachia</taxon>
        <taxon>Anura</taxon>
        <taxon>Pipoidea</taxon>
        <taxon>Pipidae</taxon>
        <taxon>Pipinae</taxon>
        <taxon>Hymenochirus</taxon>
    </lineage>
</organism>
<dbReference type="SUPFAM" id="SSF48371">
    <property type="entry name" value="ARM repeat"/>
    <property type="match status" value="1"/>
</dbReference>
<protein>
    <recommendedName>
        <fullName evidence="3">Nucleotide exchange factor SIL1</fullName>
    </recommendedName>
</protein>
<dbReference type="PANTHER" id="PTHR19316">
    <property type="entry name" value="PROTEIN FOLDING REGULATOR"/>
    <property type="match status" value="1"/>
</dbReference>
<evidence type="ECO:0000256" key="6">
    <source>
        <dbReference type="ARBA" id="ARBA00022824"/>
    </source>
</evidence>
<sequence length="465" mass="52946">MGFHTSSRCVIISMTISTFILAAIFSCIALSHASPEYALTIVEDVGDDSNLEAVVENEEMQDPEDQEIFYPTREWQVVKPGQAVPAGLHIRLNLQTGSNEAKLLEEDNGRNHHKQVHKSTSVSDRYTAEELKEALAKFKEGNENVNPTEETDYKQEIKRRFKPIGELKKEFEQMNIKVETDFEIMTKIINRFNTSLSTVAEKVNALYDLEYYVHQVDNAQNLLKLGGLQLLINHLNSTEPLLVEHSAFVIGSALASNPKVQVEAYEAGALQKLLMVLAAEKPVSVKKKTLYALSSMLRQFPYAQQQFMKLGGLQILKDFFRGKNAESLYVRVVTLLYDLVMEKMLLYKDNNTQQIQEKQEQYKKIQLLEAIIEQGWCPIISDLLRLPENDAREKVLKSISLLMPSCRAEFQKDLNLQTILDSLRKEYEDLDADEKKSGEQDGYFNELLNLTNSVITNLNESLNGK</sequence>
<name>A0A8T2JW29_9PIPI</name>
<keyword evidence="7" id="KW-0653">Protein transport</keyword>
<evidence type="ECO:0000256" key="10">
    <source>
        <dbReference type="ARBA" id="ARBA00037748"/>
    </source>
</evidence>
<evidence type="ECO:0000256" key="7">
    <source>
        <dbReference type="ARBA" id="ARBA00022927"/>
    </source>
</evidence>
<dbReference type="PANTHER" id="PTHR19316:SF35">
    <property type="entry name" value="NUCLEOTIDE EXCHANGE FACTOR SIL1"/>
    <property type="match status" value="1"/>
</dbReference>
<evidence type="ECO:0000256" key="3">
    <source>
        <dbReference type="ARBA" id="ARBA00015352"/>
    </source>
</evidence>
<feature type="chain" id="PRO_5035914167" description="Nucleotide exchange factor SIL1" evidence="11">
    <location>
        <begin position="34"/>
        <end position="465"/>
    </location>
</feature>
<keyword evidence="13" id="KW-1185">Reference proteome</keyword>
<dbReference type="InterPro" id="IPR016024">
    <property type="entry name" value="ARM-type_fold"/>
</dbReference>
<comment type="function">
    <text evidence="10">Required for protein translocation and folding in the endoplasmic reticulum (ER). Functions as a nucleotide exchange factor for the ER lumenal chaperone HSPA5.</text>
</comment>
<dbReference type="InterPro" id="IPR050693">
    <property type="entry name" value="Hsp70_NEF-Inhibitors"/>
</dbReference>
<dbReference type="Gene3D" id="1.25.10.10">
    <property type="entry name" value="Leucine-rich Repeat Variant"/>
    <property type="match status" value="1"/>
</dbReference>
<gene>
    <name evidence="12" type="ORF">GDO86_016199</name>
</gene>
<dbReference type="AlphaFoldDB" id="A0A8T2JW29"/>
<reference evidence="12" key="1">
    <citation type="thesis" date="2020" institute="ProQuest LLC" country="789 East Eisenhower Parkway, Ann Arbor, MI, USA">
        <title>Comparative Genomics and Chromosome Evolution.</title>
        <authorList>
            <person name="Mudd A.B."/>
        </authorList>
    </citation>
    <scope>NUCLEOTIDE SEQUENCE</scope>
    <source>
        <strain evidence="12">Female2</strain>
        <tissue evidence="12">Blood</tissue>
    </source>
</reference>
<dbReference type="GO" id="GO:0000774">
    <property type="term" value="F:adenyl-nucleotide exchange factor activity"/>
    <property type="evidence" value="ECO:0007669"/>
    <property type="project" value="TreeGrafter"/>
</dbReference>
<keyword evidence="5 11" id="KW-0732">Signal</keyword>
<evidence type="ECO:0000256" key="1">
    <source>
        <dbReference type="ARBA" id="ARBA00004319"/>
    </source>
</evidence>
<dbReference type="InterPro" id="IPR011989">
    <property type="entry name" value="ARM-like"/>
</dbReference>
<accession>A0A8T2JW29</accession>
<dbReference type="OrthoDB" id="448649at2759"/>
<dbReference type="GO" id="GO:0015031">
    <property type="term" value="P:protein transport"/>
    <property type="evidence" value="ECO:0007669"/>
    <property type="project" value="UniProtKB-KW"/>
</dbReference>
<keyword evidence="4" id="KW-0813">Transport</keyword>
<dbReference type="FunFam" id="1.25.10.10:FF:000148">
    <property type="entry name" value="SIL1 nucleotide exchange factor"/>
    <property type="match status" value="1"/>
</dbReference>
<keyword evidence="8" id="KW-0811">Translocation</keyword>
<keyword evidence="9" id="KW-0325">Glycoprotein</keyword>
<evidence type="ECO:0000313" key="12">
    <source>
        <dbReference type="EMBL" id="KAG8449455.1"/>
    </source>
</evidence>
<evidence type="ECO:0000256" key="5">
    <source>
        <dbReference type="ARBA" id="ARBA00022729"/>
    </source>
</evidence>